<gene>
    <name evidence="1" type="ORF">BSTOLATCC_MIC25394</name>
</gene>
<comment type="caution">
    <text evidence="1">The sequence shown here is derived from an EMBL/GenBank/DDBJ whole genome shotgun (WGS) entry which is preliminary data.</text>
</comment>
<keyword evidence="2" id="KW-1185">Reference proteome</keyword>
<protein>
    <recommendedName>
        <fullName evidence="3">PH domain-containing protein</fullName>
    </recommendedName>
</protein>
<evidence type="ECO:0000313" key="1">
    <source>
        <dbReference type="EMBL" id="CAG9320159.1"/>
    </source>
</evidence>
<dbReference type="EMBL" id="CAJZBQ010000024">
    <property type="protein sequence ID" value="CAG9320159.1"/>
    <property type="molecule type" value="Genomic_DNA"/>
</dbReference>
<organism evidence="1 2">
    <name type="scientific">Blepharisma stoltei</name>
    <dbReference type="NCBI Taxonomy" id="1481888"/>
    <lineage>
        <taxon>Eukaryota</taxon>
        <taxon>Sar</taxon>
        <taxon>Alveolata</taxon>
        <taxon>Ciliophora</taxon>
        <taxon>Postciliodesmatophora</taxon>
        <taxon>Heterotrichea</taxon>
        <taxon>Heterotrichida</taxon>
        <taxon>Blepharismidae</taxon>
        <taxon>Blepharisma</taxon>
    </lineage>
</organism>
<evidence type="ECO:0008006" key="3">
    <source>
        <dbReference type="Google" id="ProtNLM"/>
    </source>
</evidence>
<evidence type="ECO:0000313" key="2">
    <source>
        <dbReference type="Proteomes" id="UP001162131"/>
    </source>
</evidence>
<name>A0AAU9JEQ5_9CILI</name>
<sequence>MQHSSSLKEPINKIERNLSIELKVDHPLLQPLSQELKKILTSQKSVSLYHSKWHLKKGGIPSLVRGKIIISQAQPEFIQWTWSHELHKNMISLYDIKNYQSKKSGLLQDSAALDILASFIVPENPVSPSVIIAIATGEDILIVLFEDKEVCKKWKSGLRTILSSIEPSPMVPGGEYNWKHSFCLSQSPLDSLAFGYMFDFSESNPPNESWRELKVTFVHEDGSSHYEYLQYDRNQENLYDSLIGIFGCIKTNINHPNREMMKEFLQDITRWEIKTRNEKTDAYASIKNKSVQFSYYKRSNKRRIRDEYLYVDEDKWNRKRNQELWEIWLWR</sequence>
<reference evidence="1" key="1">
    <citation type="submission" date="2021-09" db="EMBL/GenBank/DDBJ databases">
        <authorList>
            <consortium name="AG Swart"/>
            <person name="Singh M."/>
            <person name="Singh A."/>
            <person name="Seah K."/>
            <person name="Emmerich C."/>
        </authorList>
    </citation>
    <scope>NUCLEOTIDE SEQUENCE</scope>
    <source>
        <strain evidence="1">ATCC30299</strain>
    </source>
</reference>
<proteinExistence type="predicted"/>
<dbReference type="Proteomes" id="UP001162131">
    <property type="component" value="Unassembled WGS sequence"/>
</dbReference>
<dbReference type="AlphaFoldDB" id="A0AAU9JEQ5"/>
<accession>A0AAU9JEQ5</accession>